<sequence length="306" mass="33838">MPQFLPSLASLRSFEASARLESFSKAARELNLTQAAISQQIRLLEDRVGGALFTREARKVALTELGRLYLGLTVDALRSMESAFETARALSRPDALVLKTTPTFAAYWLLPRLQRFHDLWPHASLTITAVEPGGNFESVGDMVITTGQEFQWRGFRSAKLFDIDLVAVASPAVVQRTDLGRFLAGQTDSIIHTIRRLDDWSLWCRGAGVPAFTLDRGTILFNSALSYAAAEKGLGIVIAEEAMIADQLIDHALVRVHSARVKTGRGYYLIEPQDRARRPIVSAFAEWVHAEMASNEAKLNEARVLG</sequence>
<proteinExistence type="inferred from homology"/>
<dbReference type="Proteomes" id="UP000033649">
    <property type="component" value="Unassembled WGS sequence"/>
</dbReference>
<dbReference type="Gene3D" id="3.40.190.10">
    <property type="entry name" value="Periplasmic binding protein-like II"/>
    <property type="match status" value="2"/>
</dbReference>
<keyword evidence="4" id="KW-0804">Transcription</keyword>
<dbReference type="SUPFAM" id="SSF53850">
    <property type="entry name" value="Periplasmic binding protein-like II"/>
    <property type="match status" value="1"/>
</dbReference>
<dbReference type="InterPro" id="IPR058163">
    <property type="entry name" value="LysR-type_TF_proteobact-type"/>
</dbReference>
<keyword evidence="3" id="KW-0238">DNA-binding</keyword>
<dbReference type="PROSITE" id="PS50931">
    <property type="entry name" value="HTH_LYSR"/>
    <property type="match status" value="1"/>
</dbReference>
<dbReference type="OrthoDB" id="9807765at2"/>
<dbReference type="PANTHER" id="PTHR30537">
    <property type="entry name" value="HTH-TYPE TRANSCRIPTIONAL REGULATOR"/>
    <property type="match status" value="1"/>
</dbReference>
<dbReference type="InterPro" id="IPR000847">
    <property type="entry name" value="LysR_HTH_N"/>
</dbReference>
<dbReference type="InterPro" id="IPR005119">
    <property type="entry name" value="LysR_subst-bd"/>
</dbReference>
<dbReference type="GO" id="GO:0006351">
    <property type="term" value="P:DNA-templated transcription"/>
    <property type="evidence" value="ECO:0007669"/>
    <property type="project" value="TreeGrafter"/>
</dbReference>
<evidence type="ECO:0000259" key="5">
    <source>
        <dbReference type="PROSITE" id="PS50931"/>
    </source>
</evidence>
<dbReference type="Pfam" id="PF03466">
    <property type="entry name" value="LysR_substrate"/>
    <property type="match status" value="1"/>
</dbReference>
<protein>
    <recommendedName>
        <fullName evidence="5">HTH lysR-type domain-containing protein</fullName>
    </recommendedName>
</protein>
<dbReference type="GO" id="GO:0043565">
    <property type="term" value="F:sequence-specific DNA binding"/>
    <property type="evidence" value="ECO:0007669"/>
    <property type="project" value="TreeGrafter"/>
</dbReference>
<gene>
    <name evidence="6" type="ORF">VE26_07215</name>
</gene>
<dbReference type="STRING" id="429727.VE26_07215"/>
<dbReference type="Gene3D" id="1.10.10.10">
    <property type="entry name" value="Winged helix-like DNA-binding domain superfamily/Winged helix DNA-binding domain"/>
    <property type="match status" value="1"/>
</dbReference>
<evidence type="ECO:0000256" key="3">
    <source>
        <dbReference type="ARBA" id="ARBA00023125"/>
    </source>
</evidence>
<dbReference type="InterPro" id="IPR036390">
    <property type="entry name" value="WH_DNA-bd_sf"/>
</dbReference>
<dbReference type="RefSeq" id="WP_046104349.1">
    <property type="nucleotide sequence ID" value="NZ_JZEY01000054.1"/>
</dbReference>
<keyword evidence="2" id="KW-0805">Transcription regulation</keyword>
<evidence type="ECO:0000256" key="4">
    <source>
        <dbReference type="ARBA" id="ARBA00023163"/>
    </source>
</evidence>
<dbReference type="GO" id="GO:0003700">
    <property type="term" value="F:DNA-binding transcription factor activity"/>
    <property type="evidence" value="ECO:0007669"/>
    <property type="project" value="InterPro"/>
</dbReference>
<name>A0A0F5FM82_9HYPH</name>
<dbReference type="Pfam" id="PF00126">
    <property type="entry name" value="HTH_1"/>
    <property type="match status" value="1"/>
</dbReference>
<dbReference type="InterPro" id="IPR036388">
    <property type="entry name" value="WH-like_DNA-bd_sf"/>
</dbReference>
<keyword evidence="7" id="KW-1185">Reference proteome</keyword>
<feature type="domain" description="HTH lysR-type" evidence="5">
    <location>
        <begin position="6"/>
        <end position="63"/>
    </location>
</feature>
<evidence type="ECO:0000313" key="6">
    <source>
        <dbReference type="EMBL" id="KKB09655.1"/>
    </source>
</evidence>
<evidence type="ECO:0000256" key="2">
    <source>
        <dbReference type="ARBA" id="ARBA00023015"/>
    </source>
</evidence>
<dbReference type="PRINTS" id="PR00039">
    <property type="entry name" value="HTHLYSR"/>
</dbReference>
<reference evidence="6 7" key="1">
    <citation type="submission" date="2015-03" db="EMBL/GenBank/DDBJ databases">
        <authorList>
            <person name="Hassan Y."/>
            <person name="Lepp D."/>
            <person name="Li X.-Z."/>
            <person name="Zhou T."/>
        </authorList>
    </citation>
    <scope>NUCLEOTIDE SEQUENCE [LARGE SCALE GENOMIC DNA]</scope>
    <source>
        <strain evidence="6 7">IPL18</strain>
    </source>
</reference>
<evidence type="ECO:0000256" key="1">
    <source>
        <dbReference type="ARBA" id="ARBA00009437"/>
    </source>
</evidence>
<organism evidence="6 7">
    <name type="scientific">Devosia chinhatensis</name>
    <dbReference type="NCBI Taxonomy" id="429727"/>
    <lineage>
        <taxon>Bacteria</taxon>
        <taxon>Pseudomonadati</taxon>
        <taxon>Pseudomonadota</taxon>
        <taxon>Alphaproteobacteria</taxon>
        <taxon>Hyphomicrobiales</taxon>
        <taxon>Devosiaceae</taxon>
        <taxon>Devosia</taxon>
    </lineage>
</organism>
<dbReference type="EMBL" id="JZEY01000054">
    <property type="protein sequence ID" value="KKB09655.1"/>
    <property type="molecule type" value="Genomic_DNA"/>
</dbReference>
<comment type="caution">
    <text evidence="6">The sequence shown here is derived from an EMBL/GenBank/DDBJ whole genome shotgun (WGS) entry which is preliminary data.</text>
</comment>
<dbReference type="PANTHER" id="PTHR30537:SF79">
    <property type="entry name" value="TRANSCRIPTIONAL REGULATOR-RELATED"/>
    <property type="match status" value="1"/>
</dbReference>
<dbReference type="PATRIC" id="fig|429727.3.peg.1495"/>
<dbReference type="AlphaFoldDB" id="A0A0F5FM82"/>
<dbReference type="SUPFAM" id="SSF46785">
    <property type="entry name" value="Winged helix' DNA-binding domain"/>
    <property type="match status" value="1"/>
</dbReference>
<comment type="similarity">
    <text evidence="1">Belongs to the LysR transcriptional regulatory family.</text>
</comment>
<evidence type="ECO:0000313" key="7">
    <source>
        <dbReference type="Proteomes" id="UP000033649"/>
    </source>
</evidence>
<accession>A0A0F5FM82</accession>